<dbReference type="AlphaFoldDB" id="B5EA55"/>
<accession>B5EA55</accession>
<dbReference type="KEGG" id="gbm:Gbem_1745"/>
<reference evidence="1 2" key="2">
    <citation type="journal article" date="2010" name="BMC Genomics">
        <title>The genome of Geobacter bemidjiensis, exemplar for the subsurface clade of Geobacter species that predominate in Fe(III)-reducing subsurface environments.</title>
        <authorList>
            <person name="Aklujkar M."/>
            <person name="Young N.D."/>
            <person name="Holmes D."/>
            <person name="Chavan M."/>
            <person name="Risso C."/>
            <person name="Kiss H.E."/>
            <person name="Han C.S."/>
            <person name="Land M.L."/>
            <person name="Lovley D.R."/>
        </authorList>
    </citation>
    <scope>NUCLEOTIDE SEQUENCE [LARGE SCALE GENOMIC DNA]</scope>
    <source>
        <strain evidence="2">ATCC BAA-1014 / DSM 16622 / JCM 12645 / Bem</strain>
    </source>
</reference>
<protein>
    <submittedName>
        <fullName evidence="1">Uncharacterized protein</fullName>
    </submittedName>
</protein>
<gene>
    <name evidence="1" type="ordered locus">Gbem_1745</name>
</gene>
<dbReference type="RefSeq" id="WP_012530178.1">
    <property type="nucleotide sequence ID" value="NC_011146.1"/>
</dbReference>
<dbReference type="EMBL" id="CP001124">
    <property type="protein sequence ID" value="ACH38761.1"/>
    <property type="molecule type" value="Genomic_DNA"/>
</dbReference>
<dbReference type="Proteomes" id="UP000008825">
    <property type="component" value="Chromosome"/>
</dbReference>
<keyword evidence="2" id="KW-1185">Reference proteome</keyword>
<sequence>MERTVPPNTLTFLAYNEVKAFFKEKDHQPSSEMYQGLYNLQDTLTRMLSGDLDEKYYLSSLDPGVGKTSAIKAWLHVYLKRRTQYGDRGVIICFDRLDEIEQFIRSSAMPEDVYGVLVSGSTSRGIRLNDMGVGVDSLDSAVVLLTTKQQIIKRTRRGRAFGGVSRFYYQGAPRVVRIWDESMTVGRSLTLCASQILELVHTISRVDVGLSLRVQEFALSLGNCSDKAILSVPDLGGLELGYNFRWRDSTMRDTAETLALLSGRVVTVRVDGVGRVALDCVQSLPEDFKPCLVTDASVRIRETYRLQETYRGDVERLTPVTSCKRYDNLKVFVWHRRTGKQSYRIEGVEEVAKEVAKVVAARTREAFLIVVTKENRTKMSGALKRELPSADYSRLQFLTWGMHLATNDYVDIPNVVITSQLYYRPADYEAGARAAATLTTSDGQLSEEVFQAFRKGETAHHLLQCICRGAVRKAIGNQCPPSRCWIISARGMKVEEQLPDIFPGCSVEPWENAPVAFKEIKLQVLGYILDCLGAGVERIKASAVRTSAGIKSVSNFKRDYLTDSRFMALCNDHGVIILHENSRYFFEMNPFRMQ</sequence>
<evidence type="ECO:0000313" key="1">
    <source>
        <dbReference type="EMBL" id="ACH38761.1"/>
    </source>
</evidence>
<reference evidence="1 2" key="1">
    <citation type="submission" date="2008-07" db="EMBL/GenBank/DDBJ databases">
        <title>Complete sequence of Geobacter bemidjiensis BEM.</title>
        <authorList>
            <consortium name="US DOE Joint Genome Institute"/>
            <person name="Lucas S."/>
            <person name="Copeland A."/>
            <person name="Lapidus A."/>
            <person name="Glavina del Rio T."/>
            <person name="Dalin E."/>
            <person name="Tice H."/>
            <person name="Bruce D."/>
            <person name="Goodwin L."/>
            <person name="Pitluck S."/>
            <person name="Kiss H."/>
            <person name="Brettin T."/>
            <person name="Detter J.C."/>
            <person name="Han C."/>
            <person name="Kuske C.R."/>
            <person name="Schmutz J."/>
            <person name="Larimer F."/>
            <person name="Land M."/>
            <person name="Hauser L."/>
            <person name="Kyrpides N."/>
            <person name="Lykidis A."/>
            <person name="Lovley D."/>
            <person name="Richardson P."/>
        </authorList>
    </citation>
    <scope>NUCLEOTIDE SEQUENCE [LARGE SCALE GENOMIC DNA]</scope>
    <source>
        <strain evidence="2">ATCC BAA-1014 / DSM 16622 / JCM 12645 / Bem</strain>
    </source>
</reference>
<dbReference type="OrthoDB" id="7307426at2"/>
<organism evidence="1 2">
    <name type="scientific">Citrifermentans bemidjiense (strain ATCC BAA-1014 / DSM 16622 / JCM 12645 / Bem)</name>
    <name type="common">Geobacter bemidjiensis</name>
    <dbReference type="NCBI Taxonomy" id="404380"/>
    <lineage>
        <taxon>Bacteria</taxon>
        <taxon>Pseudomonadati</taxon>
        <taxon>Thermodesulfobacteriota</taxon>
        <taxon>Desulfuromonadia</taxon>
        <taxon>Geobacterales</taxon>
        <taxon>Geobacteraceae</taxon>
        <taxon>Citrifermentans</taxon>
    </lineage>
</organism>
<proteinExistence type="predicted"/>
<evidence type="ECO:0000313" key="2">
    <source>
        <dbReference type="Proteomes" id="UP000008825"/>
    </source>
</evidence>
<dbReference type="HOGENOM" id="CLU_477057_0_0_7"/>
<dbReference type="STRING" id="404380.Gbem_1745"/>
<name>B5EA55_CITBB</name>